<comment type="caution">
    <text evidence="2">The sequence shown here is derived from an EMBL/GenBank/DDBJ whole genome shotgun (WGS) entry which is preliminary data.</text>
</comment>
<evidence type="ECO:0000313" key="2">
    <source>
        <dbReference type="EMBL" id="KFI86446.1"/>
    </source>
</evidence>
<proteinExistence type="predicted"/>
<evidence type="ECO:0000313" key="3">
    <source>
        <dbReference type="Proteomes" id="UP000029078"/>
    </source>
</evidence>
<evidence type="ECO:0000256" key="1">
    <source>
        <dbReference type="SAM" id="Phobius"/>
    </source>
</evidence>
<keyword evidence="1" id="KW-0812">Transmembrane</keyword>
<dbReference type="Proteomes" id="UP000029078">
    <property type="component" value="Unassembled WGS sequence"/>
</dbReference>
<dbReference type="EMBL" id="JGZL01000014">
    <property type="protein sequence ID" value="KFI86446.1"/>
    <property type="molecule type" value="Genomic_DNA"/>
</dbReference>
<organism evidence="2 3">
    <name type="scientific">Bifidobacterium ruminantium</name>
    <dbReference type="NCBI Taxonomy" id="78346"/>
    <lineage>
        <taxon>Bacteria</taxon>
        <taxon>Bacillati</taxon>
        <taxon>Actinomycetota</taxon>
        <taxon>Actinomycetes</taxon>
        <taxon>Bifidobacteriales</taxon>
        <taxon>Bifidobacteriaceae</taxon>
        <taxon>Bifidobacterium</taxon>
    </lineage>
</organism>
<keyword evidence="1" id="KW-0472">Membrane</keyword>
<gene>
    <name evidence="2" type="ORF">BRUM_1776</name>
</gene>
<feature type="transmembrane region" description="Helical" evidence="1">
    <location>
        <begin position="12"/>
        <end position="31"/>
    </location>
</feature>
<keyword evidence="1" id="KW-1133">Transmembrane helix</keyword>
<keyword evidence="3" id="KW-1185">Reference proteome</keyword>
<sequence>MEPPGFCISLPSFGSVCCFFLALYFLILHWCGCQAMDPI</sequence>
<protein>
    <submittedName>
        <fullName evidence="2">Uncharacterized protein</fullName>
    </submittedName>
</protein>
<dbReference type="AlphaFoldDB" id="A0A087CT46"/>
<accession>A0A087CT46</accession>
<name>A0A087CT46_BIFRU</name>
<reference evidence="2 3" key="1">
    <citation type="submission" date="2014-03" db="EMBL/GenBank/DDBJ databases">
        <title>Genomics of Bifidobacteria.</title>
        <authorList>
            <person name="Ventura M."/>
            <person name="Milani C."/>
            <person name="Lugli G.A."/>
        </authorList>
    </citation>
    <scope>NUCLEOTIDE SEQUENCE [LARGE SCALE GENOMIC DNA]</scope>
    <source>
        <strain evidence="2 3">LMG 21811</strain>
    </source>
</reference>